<dbReference type="Pfam" id="PF13359">
    <property type="entry name" value="DDE_Tnp_4"/>
    <property type="match status" value="1"/>
</dbReference>
<keyword evidence="2" id="KW-0479">Metal-binding</keyword>
<comment type="cofactor">
    <cofactor evidence="1">
        <name>a divalent metal cation</name>
        <dbReference type="ChEBI" id="CHEBI:60240"/>
    </cofactor>
</comment>
<keyword evidence="4" id="KW-0675">Receptor</keyword>
<gene>
    <name evidence="4" type="ORF">KUF71_021188</name>
</gene>
<dbReference type="PANTHER" id="PTHR23080">
    <property type="entry name" value="THAP DOMAIN PROTEIN"/>
    <property type="match status" value="1"/>
</dbReference>
<reference evidence="4" key="2">
    <citation type="journal article" date="2023" name="BMC Genomics">
        <title>Pest status, molecular evolution, and epigenetic factors derived from the genome assembly of Frankliniella fusca, a thysanopteran phytovirus vector.</title>
        <authorList>
            <person name="Catto M.A."/>
            <person name="Labadie P.E."/>
            <person name="Jacobson A.L."/>
            <person name="Kennedy G.G."/>
            <person name="Srinivasan R."/>
            <person name="Hunt B.G."/>
        </authorList>
    </citation>
    <scope>NUCLEOTIDE SEQUENCE</scope>
    <source>
        <strain evidence="4">PL_HMW_Pooled</strain>
    </source>
</reference>
<evidence type="ECO:0000259" key="3">
    <source>
        <dbReference type="Pfam" id="PF13359"/>
    </source>
</evidence>
<evidence type="ECO:0000256" key="1">
    <source>
        <dbReference type="ARBA" id="ARBA00001968"/>
    </source>
</evidence>
<sequence length="189" mass="21654">MFVSRHLQKRIDRPEAFKAFENFRVCIDTTEVRIQSPDNLEQQGNTYSDYKSGNASHVGGGMSFISPGFEGSMSDVDIYNQSGIREFLEPGDMVLADRGFRVEEECDEDGVLLFHPPFLRGRSQFTAEEEMLTKEVLKKESNSMLHYLDQMVYVAGCLINFMPEVVKNKPKEDVKKKVVLRGQKKNHLH</sequence>
<reference evidence="4" key="1">
    <citation type="submission" date="2021-07" db="EMBL/GenBank/DDBJ databases">
        <authorList>
            <person name="Catto M.A."/>
            <person name="Jacobson A."/>
            <person name="Kennedy G."/>
            <person name="Labadie P."/>
            <person name="Hunt B.G."/>
            <person name="Srinivasan R."/>
        </authorList>
    </citation>
    <scope>NUCLEOTIDE SEQUENCE</scope>
    <source>
        <strain evidence="4">PL_HMW_Pooled</strain>
        <tissue evidence="4">Head</tissue>
    </source>
</reference>
<comment type="caution">
    <text evidence="4">The sequence shown here is derived from an EMBL/GenBank/DDBJ whole genome shotgun (WGS) entry which is preliminary data.</text>
</comment>
<organism evidence="4 5">
    <name type="scientific">Frankliniella fusca</name>
    <dbReference type="NCBI Taxonomy" id="407009"/>
    <lineage>
        <taxon>Eukaryota</taxon>
        <taxon>Metazoa</taxon>
        <taxon>Ecdysozoa</taxon>
        <taxon>Arthropoda</taxon>
        <taxon>Hexapoda</taxon>
        <taxon>Insecta</taxon>
        <taxon>Pterygota</taxon>
        <taxon>Neoptera</taxon>
        <taxon>Paraneoptera</taxon>
        <taxon>Thysanoptera</taxon>
        <taxon>Terebrantia</taxon>
        <taxon>Thripoidea</taxon>
        <taxon>Thripidae</taxon>
        <taxon>Frankliniella</taxon>
    </lineage>
</organism>
<evidence type="ECO:0000313" key="4">
    <source>
        <dbReference type="EMBL" id="KAK3911460.1"/>
    </source>
</evidence>
<dbReference type="EMBL" id="JAHWGI010000268">
    <property type="protein sequence ID" value="KAK3911460.1"/>
    <property type="molecule type" value="Genomic_DNA"/>
</dbReference>
<dbReference type="InterPro" id="IPR027806">
    <property type="entry name" value="HARBI1_dom"/>
</dbReference>
<accession>A0AAE1H0P9</accession>
<evidence type="ECO:0000256" key="2">
    <source>
        <dbReference type="ARBA" id="ARBA00022723"/>
    </source>
</evidence>
<proteinExistence type="predicted"/>
<dbReference type="Proteomes" id="UP001219518">
    <property type="component" value="Unassembled WGS sequence"/>
</dbReference>
<protein>
    <submittedName>
        <fullName evidence="4">Ryanodine receptor 1</fullName>
    </submittedName>
</protein>
<evidence type="ECO:0000313" key="5">
    <source>
        <dbReference type="Proteomes" id="UP001219518"/>
    </source>
</evidence>
<dbReference type="AlphaFoldDB" id="A0AAE1H0P9"/>
<name>A0AAE1H0P9_9NEOP</name>
<keyword evidence="5" id="KW-1185">Reference proteome</keyword>
<feature type="domain" description="DDE Tnp4" evidence="3">
    <location>
        <begin position="27"/>
        <end position="137"/>
    </location>
</feature>
<dbReference type="GO" id="GO:0046872">
    <property type="term" value="F:metal ion binding"/>
    <property type="evidence" value="ECO:0007669"/>
    <property type="project" value="UniProtKB-KW"/>
</dbReference>